<organism evidence="1 2">
    <name type="scientific">Streptantibioticus parmotrematis</name>
    <dbReference type="NCBI Taxonomy" id="2873249"/>
    <lineage>
        <taxon>Bacteria</taxon>
        <taxon>Bacillati</taxon>
        <taxon>Actinomycetota</taxon>
        <taxon>Actinomycetes</taxon>
        <taxon>Kitasatosporales</taxon>
        <taxon>Streptomycetaceae</taxon>
        <taxon>Streptantibioticus</taxon>
    </lineage>
</organism>
<evidence type="ECO:0000313" key="2">
    <source>
        <dbReference type="Proteomes" id="UP001198565"/>
    </source>
</evidence>
<comment type="caution">
    <text evidence="1">The sequence shown here is derived from an EMBL/GenBank/DDBJ whole genome shotgun (WGS) entry which is preliminary data.</text>
</comment>
<dbReference type="EMBL" id="JAINVZ010000040">
    <property type="protein sequence ID" value="MBY8889288.1"/>
    <property type="molecule type" value="Genomic_DNA"/>
</dbReference>
<evidence type="ECO:0000313" key="1">
    <source>
        <dbReference type="EMBL" id="MBY8889288.1"/>
    </source>
</evidence>
<reference evidence="1 2" key="1">
    <citation type="submission" date="2021-08" db="EMBL/GenBank/DDBJ databases">
        <title>Streptomyces sp. PTM05 isolated from lichen.</title>
        <authorList>
            <person name="Somphong A."/>
            <person name="Phongsopitanun W."/>
            <person name="Tanasupawat S."/>
        </authorList>
    </citation>
    <scope>NUCLEOTIDE SEQUENCE [LARGE SCALE GENOMIC DNA]</scope>
    <source>
        <strain evidence="1 2">Ptm05</strain>
    </source>
</reference>
<name>A0ABS7R1F0_9ACTN</name>
<keyword evidence="2" id="KW-1185">Reference proteome</keyword>
<dbReference type="Proteomes" id="UP001198565">
    <property type="component" value="Unassembled WGS sequence"/>
</dbReference>
<gene>
    <name evidence="1" type="ORF">K7472_31260</name>
</gene>
<evidence type="ECO:0008006" key="3">
    <source>
        <dbReference type="Google" id="ProtNLM"/>
    </source>
</evidence>
<accession>A0ABS7R1F0</accession>
<dbReference type="RefSeq" id="WP_222982481.1">
    <property type="nucleotide sequence ID" value="NZ_JAINVZ010000040.1"/>
</dbReference>
<sequence>MAMGNSRVPLGAILAAWDQASIARSGTDESRWREMSERIAAAAATYGVEQLLRGTVFLIGGALDQIGTGGPDGRRIAARFTDVLMAKAAQWEGLADLTDFPMVRRVIGVAFEGRDPVAWRDQAGPVPESEVLTMTCALALIADFVDTVDGPGACERALLSALGGALG</sequence>
<proteinExistence type="predicted"/>
<protein>
    <recommendedName>
        <fullName evidence="3">TetR family transcriptional regulator</fullName>
    </recommendedName>
</protein>